<evidence type="ECO:0008006" key="6">
    <source>
        <dbReference type="Google" id="ProtNLM"/>
    </source>
</evidence>
<reference evidence="4 5" key="1">
    <citation type="submission" date="2011-02" db="EMBL/GenBank/DDBJ databases">
        <title>The Genome Sequence of Sphaeroforma arctica JP610.</title>
        <authorList>
            <consortium name="The Broad Institute Genome Sequencing Platform"/>
            <person name="Russ C."/>
            <person name="Cuomo C."/>
            <person name="Young S.K."/>
            <person name="Zeng Q."/>
            <person name="Gargeya S."/>
            <person name="Alvarado L."/>
            <person name="Berlin A."/>
            <person name="Chapman S.B."/>
            <person name="Chen Z."/>
            <person name="Freedman E."/>
            <person name="Gellesch M."/>
            <person name="Goldberg J."/>
            <person name="Griggs A."/>
            <person name="Gujja S."/>
            <person name="Heilman E."/>
            <person name="Heiman D."/>
            <person name="Howarth C."/>
            <person name="Mehta T."/>
            <person name="Neiman D."/>
            <person name="Pearson M."/>
            <person name="Roberts A."/>
            <person name="Saif S."/>
            <person name="Shea T."/>
            <person name="Shenoy N."/>
            <person name="Sisk P."/>
            <person name="Stolte C."/>
            <person name="Sykes S."/>
            <person name="White J."/>
            <person name="Yandava C."/>
            <person name="Burger G."/>
            <person name="Gray M.W."/>
            <person name="Holland P.W.H."/>
            <person name="King N."/>
            <person name="Lang F.B.F."/>
            <person name="Roger A.J."/>
            <person name="Ruiz-Trillo I."/>
            <person name="Haas B."/>
            <person name="Nusbaum C."/>
            <person name="Birren B."/>
        </authorList>
    </citation>
    <scope>NUCLEOTIDE SEQUENCE [LARGE SCALE GENOMIC DNA]</scope>
    <source>
        <strain evidence="4 5">JP610</strain>
    </source>
</reference>
<feature type="compositionally biased region" description="Polar residues" evidence="1">
    <location>
        <begin position="899"/>
        <end position="916"/>
    </location>
</feature>
<dbReference type="Pfam" id="PF25316">
    <property type="entry name" value="TAF2_3rd"/>
    <property type="match status" value="1"/>
</dbReference>
<feature type="region of interest" description="Disordered" evidence="1">
    <location>
        <begin position="665"/>
        <end position="701"/>
    </location>
</feature>
<dbReference type="GO" id="GO:0003682">
    <property type="term" value="F:chromatin binding"/>
    <property type="evidence" value="ECO:0007669"/>
    <property type="project" value="TreeGrafter"/>
</dbReference>
<proteinExistence type="predicted"/>
<dbReference type="AlphaFoldDB" id="A0A0L0FP03"/>
<dbReference type="InterPro" id="IPR057345">
    <property type="entry name" value="Ig-like_TAF2"/>
</dbReference>
<dbReference type="InterPro" id="IPR037813">
    <property type="entry name" value="TAF2"/>
</dbReference>
<dbReference type="EMBL" id="KQ242656">
    <property type="protein sequence ID" value="KNC77703.1"/>
    <property type="molecule type" value="Genomic_DNA"/>
</dbReference>
<dbReference type="GO" id="GO:0006367">
    <property type="term" value="P:transcription initiation at RNA polymerase II promoter"/>
    <property type="evidence" value="ECO:0007669"/>
    <property type="project" value="TreeGrafter"/>
</dbReference>
<feature type="compositionally biased region" description="Basic residues" evidence="1">
    <location>
        <begin position="1009"/>
        <end position="1022"/>
    </location>
</feature>
<sequence length="1022" mass="111857">NGEGSVLSISTHAFLRLVKKASGQELKVFADVWIYRAGCVRFHVNFKFNRKRSSIEFALRQTAIGLPPGTKFSGPVRIRVQEMDGYTTHDMHIEDTIHKQDFTCRSKFRRARKRKVRLPTGEETDIEFLDQADTPILFVRFDPEFFWLRQVVFEHEDLPADYMWIYQMQYDRDPYAQKLAIEALARFPSAYVHDAILDVVTNPEFFYQTRISAAKGLATHPRITVEENGVSHLNHNLKVGSQLWGWESLIWACKHMYFNTYQNGNQFVRQNDFSGLREYLVQKSIPLALSAARDLNGNVPLDVLEFILHMIDFNDNKYNLFSDNYYVMSNLDALAGALSPSAEQSNDIVDDKLLGRIVSTITRLQNMDMLIPSYRWCVTQGCLRVLTQLCLSDRFHIDNLLQLLTNLAQYGQFRALRVVAVECMAALSEQLKMQCVVFIVNCAEHDPDYGMRQIAIRTLRSSESFIRWAKGMSSWALVEKLWYMMNVHCRYDIYLRMEVMSLYKHIWGFNTPNSTRNRRRYDRKNLGGNQLTAGTSSTGSNIIRVRSLSRMKNRDEATPNDTTGTSGDGLHRKDTPTIISLVHGKRKLDVDGEFHSTPGNTGDGTHTHTHRHGHGEGEGPGTSATHEHAQENTLPQYSSHGAQASGSNSGSTILKFRRLSAGLVSGSGGGSGGSGGGSGGSSGSGEGKDKAQVGDGATADEHVGDTMDVVIGQGVGVDTDPSDHPTLAVGGRARASYRDGRSGADNHGAVNSSVDEGGVLEDQAQDTRRMDSSDRTTNGTTSQGGTILKFTRSSVESVSKSGGAASAGGGLAAGASREDGGGDDMEMGHGGGLREGLVGNGGAKSDTEGNEPQIDADCTPACAQEDDAAGETQYTEEEREIYAELEQGETRAGVPEASSPYTHTRGYENSQGQDSASNRRESSGKIVINRADLGVSMRYDGAGAGEGEAHSASDGSVGSHGNRPRAFDASEGAAAGSGYSAGEDGEVRENLKIKMSAPSLSGENSQRSERKKHKKRHKERHK</sequence>
<dbReference type="SUPFAM" id="SSF48371">
    <property type="entry name" value="ARM repeat"/>
    <property type="match status" value="1"/>
</dbReference>
<feature type="compositionally biased region" description="Polar residues" evidence="1">
    <location>
        <begin position="775"/>
        <end position="785"/>
    </location>
</feature>
<dbReference type="GeneID" id="25910348"/>
<evidence type="ECO:0000313" key="4">
    <source>
        <dbReference type="EMBL" id="KNC77703.1"/>
    </source>
</evidence>
<organism evidence="4 5">
    <name type="scientific">Sphaeroforma arctica JP610</name>
    <dbReference type="NCBI Taxonomy" id="667725"/>
    <lineage>
        <taxon>Eukaryota</taxon>
        <taxon>Ichthyosporea</taxon>
        <taxon>Ichthyophonida</taxon>
        <taxon>Sphaeroforma</taxon>
    </lineage>
</organism>
<feature type="compositionally biased region" description="Gly residues" evidence="1">
    <location>
        <begin position="828"/>
        <end position="842"/>
    </location>
</feature>
<evidence type="ECO:0000313" key="5">
    <source>
        <dbReference type="Proteomes" id="UP000054560"/>
    </source>
</evidence>
<feature type="domain" description="Transcription initiation factor TFIID subunit 2 TPR repeats" evidence="3">
    <location>
        <begin position="161"/>
        <end position="514"/>
    </location>
</feature>
<feature type="compositionally biased region" description="Polar residues" evidence="1">
    <location>
        <begin position="527"/>
        <end position="541"/>
    </location>
</feature>
<dbReference type="InterPro" id="IPR057991">
    <property type="entry name" value="TPR_TAF2_C"/>
</dbReference>
<dbReference type="InterPro" id="IPR016024">
    <property type="entry name" value="ARM-type_fold"/>
</dbReference>
<dbReference type="GO" id="GO:0000976">
    <property type="term" value="F:transcription cis-regulatory region binding"/>
    <property type="evidence" value="ECO:0007669"/>
    <property type="project" value="TreeGrafter"/>
</dbReference>
<feature type="compositionally biased region" description="Low complexity" evidence="1">
    <location>
        <begin position="793"/>
        <end position="804"/>
    </location>
</feature>
<dbReference type="STRING" id="667725.A0A0L0FP03"/>
<feature type="compositionally biased region" description="Gly residues" evidence="1">
    <location>
        <begin position="665"/>
        <end position="685"/>
    </location>
</feature>
<dbReference type="Proteomes" id="UP000054560">
    <property type="component" value="Unassembled WGS sequence"/>
</dbReference>
<gene>
    <name evidence="4" type="ORF">SARC_09844</name>
</gene>
<evidence type="ECO:0000256" key="1">
    <source>
        <dbReference type="SAM" id="MobiDB-lite"/>
    </source>
</evidence>
<keyword evidence="5" id="KW-1185">Reference proteome</keyword>
<feature type="compositionally biased region" description="Acidic residues" evidence="1">
    <location>
        <begin position="864"/>
        <end position="879"/>
    </location>
</feature>
<feature type="region of interest" description="Disordered" evidence="1">
    <location>
        <begin position="517"/>
        <end position="574"/>
    </location>
</feature>
<name>A0A0L0FP03_9EUKA</name>
<evidence type="ECO:0000259" key="3">
    <source>
        <dbReference type="Pfam" id="PF25577"/>
    </source>
</evidence>
<dbReference type="GO" id="GO:0016251">
    <property type="term" value="F:RNA polymerase II general transcription initiation factor activity"/>
    <property type="evidence" value="ECO:0007669"/>
    <property type="project" value="TreeGrafter"/>
</dbReference>
<dbReference type="GO" id="GO:0005669">
    <property type="term" value="C:transcription factor TFIID complex"/>
    <property type="evidence" value="ECO:0007669"/>
    <property type="project" value="InterPro"/>
</dbReference>
<feature type="compositionally biased region" description="Basic and acidic residues" evidence="1">
    <location>
        <begin position="765"/>
        <end position="774"/>
    </location>
</feature>
<dbReference type="eggNOG" id="KOG1932">
    <property type="taxonomic scope" value="Eukaryota"/>
</dbReference>
<feature type="non-terminal residue" evidence="4">
    <location>
        <position position="1"/>
    </location>
</feature>
<feature type="region of interest" description="Disordered" evidence="1">
    <location>
        <begin position="734"/>
        <end position="1022"/>
    </location>
</feature>
<protein>
    <recommendedName>
        <fullName evidence="6">Transcription initiation factor TFIID subunit 2</fullName>
    </recommendedName>
</protein>
<feature type="compositionally biased region" description="Low complexity" evidence="1">
    <location>
        <begin position="969"/>
        <end position="982"/>
    </location>
</feature>
<dbReference type="PANTHER" id="PTHR15137">
    <property type="entry name" value="TRANSCRIPTION INITIATION FACTOR TFIID"/>
    <property type="match status" value="1"/>
</dbReference>
<dbReference type="PANTHER" id="PTHR15137:SF9">
    <property type="entry name" value="TRANSCRIPTION INITIATION FACTOR TFIID SUBUNIT 2"/>
    <property type="match status" value="1"/>
</dbReference>
<dbReference type="Pfam" id="PF25577">
    <property type="entry name" value="TPR_TAF2_C"/>
    <property type="match status" value="1"/>
</dbReference>
<feature type="region of interest" description="Disordered" evidence="1">
    <location>
        <begin position="589"/>
        <end position="626"/>
    </location>
</feature>
<feature type="domain" description="Transcription initiation factor TFIID subunit 2 Ig-like" evidence="2">
    <location>
        <begin position="37"/>
        <end position="155"/>
    </location>
</feature>
<dbReference type="OrthoDB" id="308861at2759"/>
<evidence type="ECO:0000259" key="2">
    <source>
        <dbReference type="Pfam" id="PF25316"/>
    </source>
</evidence>
<accession>A0A0L0FP03</accession>
<dbReference type="RefSeq" id="XP_014151605.1">
    <property type="nucleotide sequence ID" value="XM_014296130.1"/>
</dbReference>